<dbReference type="EMBL" id="UZAD01000138">
    <property type="protein sequence ID" value="VDN82792.1"/>
    <property type="molecule type" value="Genomic_DNA"/>
</dbReference>
<sequence>MFYEKRHWAKNFVGTPNHLIKKPKIDDENLRKSLAQMTNASDELTIYSTVSLAIKKSIGDIPNRNKFWNEETEGDKIAIRMIE</sequence>
<evidence type="ECO:0000313" key="1">
    <source>
        <dbReference type="EMBL" id="VDN82792.1"/>
    </source>
</evidence>
<keyword evidence="2" id="KW-1185">Reference proteome</keyword>
<accession>A0A0N4T0H8</accession>
<evidence type="ECO:0000313" key="3">
    <source>
        <dbReference type="WBParaSite" id="BPAG_0000162501-mRNA-1"/>
    </source>
</evidence>
<dbReference type="AlphaFoldDB" id="A0A0N4T0H8"/>
<reference evidence="3" key="1">
    <citation type="submission" date="2017-02" db="UniProtKB">
        <authorList>
            <consortium name="WormBaseParasite"/>
        </authorList>
    </citation>
    <scope>IDENTIFICATION</scope>
</reference>
<reference evidence="1 2" key="2">
    <citation type="submission" date="2018-11" db="EMBL/GenBank/DDBJ databases">
        <authorList>
            <consortium name="Pathogen Informatics"/>
        </authorList>
    </citation>
    <scope>NUCLEOTIDE SEQUENCE [LARGE SCALE GENOMIC DNA]</scope>
</reference>
<evidence type="ECO:0000313" key="2">
    <source>
        <dbReference type="Proteomes" id="UP000278627"/>
    </source>
</evidence>
<gene>
    <name evidence="1" type="ORF">BPAG_LOCUS1606</name>
</gene>
<dbReference type="Proteomes" id="UP000278627">
    <property type="component" value="Unassembled WGS sequence"/>
</dbReference>
<proteinExistence type="predicted"/>
<name>A0A0N4T0H8_BRUPA</name>
<dbReference type="WBParaSite" id="BPAG_0000162501-mRNA-1">
    <property type="protein sequence ID" value="BPAG_0000162501-mRNA-1"/>
    <property type="gene ID" value="BPAG_0000162501"/>
</dbReference>
<protein>
    <submittedName>
        <fullName evidence="1 3">Uncharacterized protein</fullName>
    </submittedName>
</protein>
<organism evidence="3">
    <name type="scientific">Brugia pahangi</name>
    <name type="common">Filarial nematode worm</name>
    <dbReference type="NCBI Taxonomy" id="6280"/>
    <lineage>
        <taxon>Eukaryota</taxon>
        <taxon>Metazoa</taxon>
        <taxon>Ecdysozoa</taxon>
        <taxon>Nematoda</taxon>
        <taxon>Chromadorea</taxon>
        <taxon>Rhabditida</taxon>
        <taxon>Spirurina</taxon>
        <taxon>Spiruromorpha</taxon>
        <taxon>Filarioidea</taxon>
        <taxon>Onchocercidae</taxon>
        <taxon>Brugia</taxon>
    </lineage>
</organism>